<dbReference type="Proteomes" id="UP000255264">
    <property type="component" value="Unassembled WGS sequence"/>
</dbReference>
<evidence type="ECO:0000313" key="3">
    <source>
        <dbReference type="Proteomes" id="UP000255264"/>
    </source>
</evidence>
<feature type="signal peptide" evidence="1">
    <location>
        <begin position="1"/>
        <end position="27"/>
    </location>
</feature>
<keyword evidence="1" id="KW-0732">Signal</keyword>
<evidence type="ECO:0000313" key="2">
    <source>
        <dbReference type="EMBL" id="STO93071.1"/>
    </source>
</evidence>
<organism evidence="2 3">
    <name type="scientific">Haemophilus pittmaniae</name>
    <dbReference type="NCBI Taxonomy" id="249188"/>
    <lineage>
        <taxon>Bacteria</taxon>
        <taxon>Pseudomonadati</taxon>
        <taxon>Pseudomonadota</taxon>
        <taxon>Gammaproteobacteria</taxon>
        <taxon>Pasteurellales</taxon>
        <taxon>Pasteurellaceae</taxon>
        <taxon>Haemophilus</taxon>
    </lineage>
</organism>
<keyword evidence="3" id="KW-1185">Reference proteome</keyword>
<feature type="chain" id="PRO_5016738258" description="Heme utilization or adhesion protein" evidence="1">
    <location>
        <begin position="28"/>
        <end position="127"/>
    </location>
</feature>
<protein>
    <recommendedName>
        <fullName evidence="4">Heme utilization or adhesion protein</fullName>
    </recommendedName>
</protein>
<sequence>MKKQTFCLQKSLLLSLGVLAISFSAMAGSQRVTVNGNIYNSSSGSGKAMVNIGSTVGKRIGNNSQNVSVRGNLVNRASGRGRASINIGSVVNDGGSYVQAVSVAGSIVNAASGGKSEVNIGSIVRDF</sequence>
<proteinExistence type="predicted"/>
<dbReference type="RefSeq" id="WP_007242250.1">
    <property type="nucleotide sequence ID" value="NZ_LT906463.1"/>
</dbReference>
<gene>
    <name evidence="2" type="ORF">NCTC13335_00935</name>
</gene>
<reference evidence="2 3" key="1">
    <citation type="submission" date="2018-06" db="EMBL/GenBank/DDBJ databases">
        <authorList>
            <consortium name="Pathogen Informatics"/>
            <person name="Doyle S."/>
        </authorList>
    </citation>
    <scope>NUCLEOTIDE SEQUENCE [LARGE SCALE GENOMIC DNA]</scope>
    <source>
        <strain evidence="2 3">NCTC13335</strain>
    </source>
</reference>
<dbReference type="EMBL" id="UGHS01000004">
    <property type="protein sequence ID" value="STO93071.1"/>
    <property type="molecule type" value="Genomic_DNA"/>
</dbReference>
<dbReference type="AlphaFoldDB" id="A0A377IXT5"/>
<name>A0A377IXT5_9PAST</name>
<accession>A0A377IXT5</accession>
<evidence type="ECO:0000256" key="1">
    <source>
        <dbReference type="SAM" id="SignalP"/>
    </source>
</evidence>
<evidence type="ECO:0008006" key="4">
    <source>
        <dbReference type="Google" id="ProtNLM"/>
    </source>
</evidence>